<name>A0A1I8M8Z7_MUSDO</name>
<dbReference type="EnsemblMetazoa" id="MDOA002464-RA">
    <property type="protein sequence ID" value="MDOA002464-PA"/>
    <property type="gene ID" value="MDOA002464"/>
</dbReference>
<dbReference type="VEuPathDB" id="VectorBase:MDOA014673"/>
<feature type="compositionally biased region" description="Low complexity" evidence="1">
    <location>
        <begin position="77"/>
        <end position="97"/>
    </location>
</feature>
<feature type="region of interest" description="Disordered" evidence="1">
    <location>
        <begin position="75"/>
        <end position="97"/>
    </location>
</feature>
<feature type="region of interest" description="Disordered" evidence="1">
    <location>
        <begin position="1"/>
        <end position="34"/>
    </location>
</feature>
<sequence>MRERSHTTPRRRGPKHPLPQDALYHDDSPYEQQESPYYTIDNTEDIYSTTLLPSQRCYVDPWDLENYDYVRKKMGQSPSPRGYYESSGSPSPIEEPIHSPYYYEREPLEMAPRMAATMPRKRRTSHYQCQMECCNNVRPSRRPSGIYDVGRRDNYDDYMISHMAQKFQNFNLEDVEPNLYGLYGGASTSSSTEPHSSIGDGDYLTATMPRKSSNYGALPMRKVSKPAPKLEFPAPPPSVPPTYDYCNPYATLPCCSVNDCYECQAVQQQQLQAVQQQSIYGTHSIYGSAPSPDNCYDCSLGSSLGRRPSSSLYSGIYSSKFGMSKKGLLQIDYSCSWNDLDRIMTRNY</sequence>
<dbReference type="OrthoDB" id="6630968at2759"/>
<organism evidence="2">
    <name type="scientific">Musca domestica</name>
    <name type="common">House fly</name>
    <dbReference type="NCBI Taxonomy" id="7370"/>
    <lineage>
        <taxon>Eukaryota</taxon>
        <taxon>Metazoa</taxon>
        <taxon>Ecdysozoa</taxon>
        <taxon>Arthropoda</taxon>
        <taxon>Hexapoda</taxon>
        <taxon>Insecta</taxon>
        <taxon>Pterygota</taxon>
        <taxon>Neoptera</taxon>
        <taxon>Endopterygota</taxon>
        <taxon>Diptera</taxon>
        <taxon>Brachycera</taxon>
        <taxon>Muscomorpha</taxon>
        <taxon>Muscoidea</taxon>
        <taxon>Muscidae</taxon>
        <taxon>Musca</taxon>
    </lineage>
</organism>
<proteinExistence type="predicted"/>
<dbReference type="eggNOG" id="ENOG502TATY">
    <property type="taxonomic scope" value="Eukaryota"/>
</dbReference>
<protein>
    <submittedName>
        <fullName evidence="2">Uncharacterized protein</fullName>
    </submittedName>
</protein>
<evidence type="ECO:0000256" key="1">
    <source>
        <dbReference type="SAM" id="MobiDB-lite"/>
    </source>
</evidence>
<dbReference type="VEuPathDB" id="VectorBase:MDOA002464"/>
<dbReference type="RefSeq" id="XP_005184442.2">
    <property type="nucleotide sequence ID" value="XM_005184385.4"/>
</dbReference>
<dbReference type="KEGG" id="mde:101898544"/>
<gene>
    <name evidence="2" type="primary">101898544</name>
</gene>
<dbReference type="EnsemblMetazoa" id="MDOA014673-RA">
    <property type="protein sequence ID" value="MDOA014673-PA"/>
    <property type="gene ID" value="MDOA014673"/>
</dbReference>
<reference evidence="2" key="1">
    <citation type="submission" date="2020-05" db="UniProtKB">
        <authorList>
            <consortium name="EnsemblMetazoa"/>
        </authorList>
    </citation>
    <scope>IDENTIFICATION</scope>
    <source>
        <strain evidence="2">Aabys</strain>
    </source>
</reference>
<dbReference type="AlphaFoldDB" id="A0A1I8M8Z7"/>
<dbReference type="VEuPathDB" id="VectorBase:MDOMA2_010691"/>
<evidence type="ECO:0000313" key="2">
    <source>
        <dbReference type="EnsemblMetazoa" id="MDOA014673-PA"/>
    </source>
</evidence>
<accession>A0A1I8M8Z7</accession>